<protein>
    <recommendedName>
        <fullName evidence="1">DNA mismatch repair protein MutS-like N-terminal domain-containing protein</fullName>
    </recommendedName>
</protein>
<name>A0A0F9TKQ2_9ZZZZ</name>
<gene>
    <name evidence="2" type="ORF">LCGC14_0336840</name>
</gene>
<dbReference type="GO" id="GO:0006298">
    <property type="term" value="P:mismatch repair"/>
    <property type="evidence" value="ECO:0007669"/>
    <property type="project" value="InterPro"/>
</dbReference>
<dbReference type="EMBL" id="LAZR01000242">
    <property type="protein sequence ID" value="KKN79829.1"/>
    <property type="molecule type" value="Genomic_DNA"/>
</dbReference>
<evidence type="ECO:0000313" key="2">
    <source>
        <dbReference type="EMBL" id="KKN79829.1"/>
    </source>
</evidence>
<dbReference type="GO" id="GO:0030983">
    <property type="term" value="F:mismatched DNA binding"/>
    <property type="evidence" value="ECO:0007669"/>
    <property type="project" value="InterPro"/>
</dbReference>
<dbReference type="AlphaFoldDB" id="A0A0F9TKQ2"/>
<evidence type="ECO:0000259" key="1">
    <source>
        <dbReference type="Pfam" id="PF01624"/>
    </source>
</evidence>
<accession>A0A0F9TKQ2</accession>
<dbReference type="SUPFAM" id="SSF55271">
    <property type="entry name" value="DNA repair protein MutS, domain I"/>
    <property type="match status" value="1"/>
</dbReference>
<proteinExistence type="predicted"/>
<sequence length="86" mass="9692">MTTPKRYAIIKRDFPGSLLLVRTGDFYEAFHEDAVTAARILGLVVTTRINGKKSMPMTGFPCHSLDQYIDKLKAADIRVAIVMNYE</sequence>
<organism evidence="2">
    <name type="scientific">marine sediment metagenome</name>
    <dbReference type="NCBI Taxonomy" id="412755"/>
    <lineage>
        <taxon>unclassified sequences</taxon>
        <taxon>metagenomes</taxon>
        <taxon>ecological metagenomes</taxon>
    </lineage>
</organism>
<dbReference type="InterPro" id="IPR016151">
    <property type="entry name" value="DNA_mismatch_repair_MutS_N"/>
</dbReference>
<reference evidence="2" key="1">
    <citation type="journal article" date="2015" name="Nature">
        <title>Complex archaea that bridge the gap between prokaryotes and eukaryotes.</title>
        <authorList>
            <person name="Spang A."/>
            <person name="Saw J.H."/>
            <person name="Jorgensen S.L."/>
            <person name="Zaremba-Niedzwiedzka K."/>
            <person name="Martijn J."/>
            <person name="Lind A.E."/>
            <person name="van Eijk R."/>
            <person name="Schleper C."/>
            <person name="Guy L."/>
            <person name="Ettema T.J."/>
        </authorList>
    </citation>
    <scope>NUCLEOTIDE SEQUENCE</scope>
</reference>
<dbReference type="Gene3D" id="3.40.1170.10">
    <property type="entry name" value="DNA repair protein MutS, domain I"/>
    <property type="match status" value="1"/>
</dbReference>
<comment type="caution">
    <text evidence="2">The sequence shown here is derived from an EMBL/GenBank/DDBJ whole genome shotgun (WGS) entry which is preliminary data.</text>
</comment>
<feature type="domain" description="DNA mismatch repair protein MutS-like N-terminal" evidence="1">
    <location>
        <begin position="5"/>
        <end position="84"/>
    </location>
</feature>
<dbReference type="InterPro" id="IPR007695">
    <property type="entry name" value="DNA_mismatch_repair_MutS-lik_N"/>
</dbReference>
<dbReference type="Pfam" id="PF01624">
    <property type="entry name" value="MutS_I"/>
    <property type="match status" value="1"/>
</dbReference>
<dbReference type="GO" id="GO:0005524">
    <property type="term" value="F:ATP binding"/>
    <property type="evidence" value="ECO:0007669"/>
    <property type="project" value="InterPro"/>
</dbReference>